<gene>
    <name evidence="3" type="ORF">DL240_10035</name>
</gene>
<evidence type="ECO:0000313" key="3">
    <source>
        <dbReference type="EMBL" id="RAL22185.1"/>
    </source>
</evidence>
<reference evidence="3 4" key="1">
    <citation type="submission" date="2018-05" db="EMBL/GenBank/DDBJ databases">
        <title>Lujinxingia marina gen. nov. sp. nov., a new facultative anaerobic member of the class Deltaproteobacteria, and proposal of Lujinxingaceae fam. nov.</title>
        <authorList>
            <person name="Li C.-M."/>
        </authorList>
    </citation>
    <scope>NUCLEOTIDE SEQUENCE [LARGE SCALE GENOMIC DNA]</scope>
    <source>
        <strain evidence="3 4">B210</strain>
    </source>
</reference>
<dbReference type="GO" id="GO:0016831">
    <property type="term" value="F:carboxy-lyase activity"/>
    <property type="evidence" value="ECO:0007669"/>
    <property type="project" value="InterPro"/>
</dbReference>
<evidence type="ECO:0000259" key="2">
    <source>
        <dbReference type="Pfam" id="PF04909"/>
    </source>
</evidence>
<dbReference type="RefSeq" id="WP_111729756.1">
    <property type="nucleotide sequence ID" value="NZ_QHKO01000004.1"/>
</dbReference>
<dbReference type="GO" id="GO:0005737">
    <property type="term" value="C:cytoplasm"/>
    <property type="evidence" value="ECO:0007669"/>
    <property type="project" value="TreeGrafter"/>
</dbReference>
<dbReference type="PANTHER" id="PTHR21240:SF28">
    <property type="entry name" value="ISO-OROTATE DECARBOXYLASE (EUROFUNG)"/>
    <property type="match status" value="1"/>
</dbReference>
<accession>A0A328C8D1</accession>
<dbReference type="InterPro" id="IPR032466">
    <property type="entry name" value="Metal_Hydrolase"/>
</dbReference>
<sequence length="334" mass="37534">MIIDAHVHLIGLRPENGCYLSPRLSGGWAYQWLTRALGMAGVGRDELDGAYANQLTAWVDESTLDAACLLAFDAVYDEAGAYDHERTQVYISNDYLFDVCARSEKLLPIASVNPQRRDAIDELERVVEQGAVAIKLLPNSQDIDLARPTYRGFWERMAKLDVPLLTHTSFEHTIPPINQAWGRPAKLILPLDCGVRVIAAHCAGSGVVHPFREDFDDWRVMLERFPNLYGDISAMASISRFPYLQRVLDDELARRRVILGSDHPVPANPWVFARRLGWQRARQIHQIANPLQRNLELFAAMGVDEAMLRRGAQVLRLPREFATRPKTAGSGAGR</sequence>
<comment type="caution">
    <text evidence="3">The sequence shown here is derived from an EMBL/GenBank/DDBJ whole genome shotgun (WGS) entry which is preliminary data.</text>
</comment>
<dbReference type="GO" id="GO:0016787">
    <property type="term" value="F:hydrolase activity"/>
    <property type="evidence" value="ECO:0007669"/>
    <property type="project" value="InterPro"/>
</dbReference>
<dbReference type="PANTHER" id="PTHR21240">
    <property type="entry name" value="2-AMINO-3-CARBOXYLMUCONATE-6-SEMIALDEHYDE DECARBOXYLASE"/>
    <property type="match status" value="1"/>
</dbReference>
<name>A0A328C8D1_9DELT</name>
<proteinExistence type="predicted"/>
<dbReference type="AlphaFoldDB" id="A0A328C8D1"/>
<dbReference type="CDD" id="cd01292">
    <property type="entry name" value="metallo-dependent_hydrolases"/>
    <property type="match status" value="1"/>
</dbReference>
<organism evidence="3 4">
    <name type="scientific">Lujinxingia litoralis</name>
    <dbReference type="NCBI Taxonomy" id="2211119"/>
    <lineage>
        <taxon>Bacteria</taxon>
        <taxon>Deltaproteobacteria</taxon>
        <taxon>Bradymonadales</taxon>
        <taxon>Lujinxingiaceae</taxon>
        <taxon>Lujinxingia</taxon>
    </lineage>
</organism>
<evidence type="ECO:0000313" key="4">
    <source>
        <dbReference type="Proteomes" id="UP000249169"/>
    </source>
</evidence>
<dbReference type="GO" id="GO:0019748">
    <property type="term" value="P:secondary metabolic process"/>
    <property type="evidence" value="ECO:0007669"/>
    <property type="project" value="TreeGrafter"/>
</dbReference>
<keyword evidence="1" id="KW-0456">Lyase</keyword>
<dbReference type="InterPro" id="IPR032465">
    <property type="entry name" value="ACMSD"/>
</dbReference>
<protein>
    <recommendedName>
        <fullName evidence="2">Amidohydrolase-related domain-containing protein</fullName>
    </recommendedName>
</protein>
<evidence type="ECO:0000256" key="1">
    <source>
        <dbReference type="ARBA" id="ARBA00023239"/>
    </source>
</evidence>
<keyword evidence="4" id="KW-1185">Reference proteome</keyword>
<dbReference type="Pfam" id="PF04909">
    <property type="entry name" value="Amidohydro_2"/>
    <property type="match status" value="1"/>
</dbReference>
<feature type="domain" description="Amidohydrolase-related" evidence="2">
    <location>
        <begin position="3"/>
        <end position="274"/>
    </location>
</feature>
<dbReference type="OrthoDB" id="9771320at2"/>
<dbReference type="Proteomes" id="UP000249169">
    <property type="component" value="Unassembled WGS sequence"/>
</dbReference>
<dbReference type="InterPro" id="IPR006680">
    <property type="entry name" value="Amidohydro-rel"/>
</dbReference>
<dbReference type="SUPFAM" id="SSF51556">
    <property type="entry name" value="Metallo-dependent hydrolases"/>
    <property type="match status" value="1"/>
</dbReference>
<dbReference type="Gene3D" id="3.20.20.140">
    <property type="entry name" value="Metal-dependent hydrolases"/>
    <property type="match status" value="1"/>
</dbReference>
<dbReference type="EMBL" id="QHKO01000004">
    <property type="protein sequence ID" value="RAL22185.1"/>
    <property type="molecule type" value="Genomic_DNA"/>
</dbReference>